<keyword evidence="3 13" id="KW-0052">Apoplast</keyword>
<dbReference type="InterPro" id="IPR011051">
    <property type="entry name" value="RmlC_Cupin_sf"/>
</dbReference>
<evidence type="ECO:0000256" key="5">
    <source>
        <dbReference type="ARBA" id="ARBA00022723"/>
    </source>
</evidence>
<evidence type="ECO:0000256" key="4">
    <source>
        <dbReference type="ARBA" id="ARBA00022525"/>
    </source>
</evidence>
<feature type="binding site" evidence="10">
    <location>
        <position position="106"/>
    </location>
    <ligand>
        <name>oxalate</name>
        <dbReference type="ChEBI" id="CHEBI:30623"/>
    </ligand>
</feature>
<sequence>MALQALLVFSLLVVSSTTTNALLQDFCVADPAAPMSPDGFSCKSLDKVTVDDFVFSGLDQPGNTSALVNSSFVPAFVTQLPGLNGLGLSLARADLESGGVFPMHSHPSATESFVVVKGSLTAGFISSTANTVYSKVLKAGDVFVVPPGLLHYVINTGADPAQVFVAFSSPRPGIQLADLAWFKSDLPSSVIQATTFLDPDQIKKLKALFGGTN</sequence>
<evidence type="ECO:0000259" key="14">
    <source>
        <dbReference type="SMART" id="SM00835"/>
    </source>
</evidence>
<feature type="binding site" evidence="11">
    <location>
        <position position="151"/>
    </location>
    <ligand>
        <name>Mn(2+)</name>
        <dbReference type="ChEBI" id="CHEBI:29035"/>
    </ligand>
</feature>
<evidence type="ECO:0000256" key="2">
    <source>
        <dbReference type="ARBA" id="ARBA00007456"/>
    </source>
</evidence>
<evidence type="ECO:0000256" key="13">
    <source>
        <dbReference type="RuleBase" id="RU366015"/>
    </source>
</evidence>
<evidence type="ECO:0000256" key="12">
    <source>
        <dbReference type="PIRSR" id="PIRSR601929-3"/>
    </source>
</evidence>
<protein>
    <recommendedName>
        <fullName evidence="13">Germin-like protein</fullName>
    </recommendedName>
</protein>
<dbReference type="CDD" id="cd02241">
    <property type="entry name" value="cupin_OxOx"/>
    <property type="match status" value="1"/>
</dbReference>
<name>A0AAN7JZI3_9MYRT</name>
<feature type="binding site" evidence="10">
    <location>
        <position position="111"/>
    </location>
    <ligand>
        <name>oxalate</name>
        <dbReference type="ChEBI" id="CHEBI:30623"/>
    </ligand>
</feature>
<comment type="subcellular location">
    <subcellularLocation>
        <location evidence="1 13">Secreted</location>
        <location evidence="1 13">Extracellular space</location>
        <location evidence="1 13">Apoplast</location>
    </subcellularLocation>
</comment>
<keyword evidence="9 10" id="KW-0464">Manganese</keyword>
<accession>A0AAN7JZI3</accession>
<gene>
    <name evidence="15" type="ORF">SAY87_019191</name>
</gene>
<feature type="binding site" evidence="11">
    <location>
        <position position="104"/>
    </location>
    <ligand>
        <name>Mn(2+)</name>
        <dbReference type="ChEBI" id="CHEBI:29035"/>
    </ligand>
</feature>
<dbReference type="Pfam" id="PF00190">
    <property type="entry name" value="Cupin_1"/>
    <property type="match status" value="1"/>
</dbReference>
<keyword evidence="4 13" id="KW-0964">Secreted</keyword>
<keyword evidence="16" id="KW-1185">Reference proteome</keyword>
<evidence type="ECO:0000313" key="16">
    <source>
        <dbReference type="Proteomes" id="UP001345219"/>
    </source>
</evidence>
<evidence type="ECO:0000256" key="6">
    <source>
        <dbReference type="ARBA" id="ARBA00022729"/>
    </source>
</evidence>
<dbReference type="InterPro" id="IPR001929">
    <property type="entry name" value="Germin"/>
</dbReference>
<organism evidence="15 16">
    <name type="scientific">Trapa incisa</name>
    <dbReference type="NCBI Taxonomy" id="236973"/>
    <lineage>
        <taxon>Eukaryota</taxon>
        <taxon>Viridiplantae</taxon>
        <taxon>Streptophyta</taxon>
        <taxon>Embryophyta</taxon>
        <taxon>Tracheophyta</taxon>
        <taxon>Spermatophyta</taxon>
        <taxon>Magnoliopsida</taxon>
        <taxon>eudicotyledons</taxon>
        <taxon>Gunneridae</taxon>
        <taxon>Pentapetalae</taxon>
        <taxon>rosids</taxon>
        <taxon>malvids</taxon>
        <taxon>Myrtales</taxon>
        <taxon>Lythraceae</taxon>
        <taxon>Trapa</taxon>
    </lineage>
</organism>
<evidence type="ECO:0000256" key="10">
    <source>
        <dbReference type="PIRSR" id="PIRSR601929-1"/>
    </source>
</evidence>
<keyword evidence="7 12" id="KW-1015">Disulfide bond</keyword>
<dbReference type="InterPro" id="IPR006045">
    <property type="entry name" value="Cupin_1"/>
</dbReference>
<proteinExistence type="inferred from homology"/>
<dbReference type="SMART" id="SM00835">
    <property type="entry name" value="Cupin_1"/>
    <property type="match status" value="1"/>
</dbReference>
<evidence type="ECO:0000256" key="1">
    <source>
        <dbReference type="ARBA" id="ARBA00004271"/>
    </source>
</evidence>
<dbReference type="EMBL" id="JAXIOK010000012">
    <property type="protein sequence ID" value="KAK4757890.1"/>
    <property type="molecule type" value="Genomic_DNA"/>
</dbReference>
<dbReference type="GO" id="GO:0031012">
    <property type="term" value="C:extracellular matrix"/>
    <property type="evidence" value="ECO:0007669"/>
    <property type="project" value="UniProtKB-ARBA"/>
</dbReference>
<dbReference type="SUPFAM" id="SSF51182">
    <property type="entry name" value="RmlC-like cupins"/>
    <property type="match status" value="1"/>
</dbReference>
<dbReference type="Proteomes" id="UP001345219">
    <property type="component" value="Chromosome 15"/>
</dbReference>
<feature type="binding site" evidence="11">
    <location>
        <position position="111"/>
    </location>
    <ligand>
        <name>Mn(2+)</name>
        <dbReference type="ChEBI" id="CHEBI:29035"/>
    </ligand>
</feature>
<evidence type="ECO:0000256" key="3">
    <source>
        <dbReference type="ARBA" id="ARBA00022523"/>
    </source>
</evidence>
<feature type="binding site" evidence="11">
    <location>
        <position position="106"/>
    </location>
    <ligand>
        <name>Mn(2+)</name>
        <dbReference type="ChEBI" id="CHEBI:29035"/>
    </ligand>
</feature>
<dbReference type="AlphaFoldDB" id="A0AAN7JZI3"/>
<evidence type="ECO:0000256" key="8">
    <source>
        <dbReference type="ARBA" id="ARBA00023180"/>
    </source>
</evidence>
<dbReference type="PANTHER" id="PTHR31238">
    <property type="entry name" value="GERMIN-LIKE PROTEIN SUBFAMILY 3 MEMBER 3"/>
    <property type="match status" value="1"/>
</dbReference>
<feature type="signal peptide" evidence="13">
    <location>
        <begin position="1"/>
        <end position="21"/>
    </location>
</feature>
<evidence type="ECO:0000256" key="11">
    <source>
        <dbReference type="PIRSR" id="PIRSR601929-2"/>
    </source>
</evidence>
<feature type="disulfide bond" evidence="12">
    <location>
        <begin position="27"/>
        <end position="42"/>
    </location>
</feature>
<dbReference type="GO" id="GO:0048046">
    <property type="term" value="C:apoplast"/>
    <property type="evidence" value="ECO:0007669"/>
    <property type="project" value="UniProtKB-SubCell"/>
</dbReference>
<evidence type="ECO:0000256" key="7">
    <source>
        <dbReference type="ARBA" id="ARBA00023157"/>
    </source>
</evidence>
<keyword evidence="8" id="KW-0325">Glycoprotein</keyword>
<dbReference type="InterPro" id="IPR014710">
    <property type="entry name" value="RmlC-like_jellyroll"/>
</dbReference>
<keyword evidence="5 10" id="KW-0479">Metal-binding</keyword>
<dbReference type="PRINTS" id="PR00325">
    <property type="entry name" value="GERMIN"/>
</dbReference>
<dbReference type="FunFam" id="2.60.120.10:FF:000047">
    <property type="entry name" value="Auxin-binding protein ABP19a"/>
    <property type="match status" value="1"/>
</dbReference>
<reference evidence="15 16" key="1">
    <citation type="journal article" date="2023" name="Hortic Res">
        <title>Pangenome of water caltrop reveals structural variations and asymmetric subgenome divergence after allopolyploidization.</title>
        <authorList>
            <person name="Zhang X."/>
            <person name="Chen Y."/>
            <person name="Wang L."/>
            <person name="Yuan Y."/>
            <person name="Fang M."/>
            <person name="Shi L."/>
            <person name="Lu R."/>
            <person name="Comes H.P."/>
            <person name="Ma Y."/>
            <person name="Chen Y."/>
            <person name="Huang G."/>
            <person name="Zhou Y."/>
            <person name="Zheng Z."/>
            <person name="Qiu Y."/>
        </authorList>
    </citation>
    <scope>NUCLEOTIDE SEQUENCE [LARGE SCALE GENOMIC DNA]</scope>
    <source>
        <tissue evidence="15">Roots</tissue>
    </source>
</reference>
<evidence type="ECO:0000313" key="15">
    <source>
        <dbReference type="EMBL" id="KAK4757890.1"/>
    </source>
</evidence>
<dbReference type="Gene3D" id="2.60.120.10">
    <property type="entry name" value="Jelly Rolls"/>
    <property type="match status" value="1"/>
</dbReference>
<comment type="similarity">
    <text evidence="2 13">Belongs to the germin family.</text>
</comment>
<comment type="caution">
    <text evidence="15">The sequence shown here is derived from an EMBL/GenBank/DDBJ whole genome shotgun (WGS) entry which is preliminary data.</text>
</comment>
<keyword evidence="6 13" id="KW-0732">Signal</keyword>
<dbReference type="GO" id="GO:0030145">
    <property type="term" value="F:manganese ion binding"/>
    <property type="evidence" value="ECO:0007669"/>
    <property type="project" value="UniProtKB-UniRule"/>
</dbReference>
<evidence type="ECO:0000256" key="9">
    <source>
        <dbReference type="ARBA" id="ARBA00023211"/>
    </source>
</evidence>
<feature type="chain" id="PRO_5042669434" description="Germin-like protein" evidence="13">
    <location>
        <begin position="22"/>
        <end position="213"/>
    </location>
</feature>
<feature type="domain" description="Cupin type-1" evidence="14">
    <location>
        <begin position="56"/>
        <end position="203"/>
    </location>
</feature>